<dbReference type="AlphaFoldDB" id="A0A839UPH7"/>
<protein>
    <submittedName>
        <fullName evidence="4">Enoyl-CoA hydratase/carnithine racemase</fullName>
    </submittedName>
</protein>
<comment type="caution">
    <text evidence="4">The sequence shown here is derived from an EMBL/GenBank/DDBJ whole genome shotgun (WGS) entry which is preliminary data.</text>
</comment>
<dbReference type="SUPFAM" id="SSF52096">
    <property type="entry name" value="ClpP/crotonase"/>
    <property type="match status" value="1"/>
</dbReference>
<dbReference type="RefSeq" id="WP_183908616.1">
    <property type="nucleotide sequence ID" value="NZ_JACHXZ010000001.1"/>
</dbReference>
<comment type="subcellular location">
    <subcellularLocation>
        <location evidence="1">Peroxisome</location>
    </subcellularLocation>
</comment>
<keyword evidence="3" id="KW-0413">Isomerase</keyword>
<accession>A0A839UPH7</accession>
<dbReference type="InterPro" id="IPR001753">
    <property type="entry name" value="Enoyl-CoA_hydra/iso"/>
</dbReference>
<dbReference type="EMBL" id="JACHXZ010000001">
    <property type="protein sequence ID" value="MBB3167686.1"/>
    <property type="molecule type" value="Genomic_DNA"/>
</dbReference>
<dbReference type="CDD" id="cd06558">
    <property type="entry name" value="crotonase-like"/>
    <property type="match status" value="1"/>
</dbReference>
<evidence type="ECO:0000256" key="2">
    <source>
        <dbReference type="ARBA" id="ARBA00023140"/>
    </source>
</evidence>
<dbReference type="InterPro" id="IPR029045">
    <property type="entry name" value="ClpP/crotonase-like_dom_sf"/>
</dbReference>
<dbReference type="InterPro" id="IPR051053">
    <property type="entry name" value="ECH/Chromodomain_protein"/>
</dbReference>
<name>A0A839UPH7_9GAMM</name>
<dbReference type="Proteomes" id="UP000559987">
    <property type="component" value="Unassembled WGS sequence"/>
</dbReference>
<evidence type="ECO:0000313" key="5">
    <source>
        <dbReference type="Proteomes" id="UP000559987"/>
    </source>
</evidence>
<sequence length="254" mass="27194">MSEHIVIGREQRILHLQFNRPERKNAITRAMYSQLAQALNDAAQDPEVRVALITGTEDCFTSGNDLQDFLAGGELNADNPVVQFLMALMTFPKPVVAAVSGAAVGIGTTLLLQCDLAYADDSAKFQMPFVNLGLVPEFASSLLVPRLVGQVRAAELLLLGESFGAQQAAAMGFINGVEAHPLQKARAQAERLAAQPPAAVRATKALLRAPLMAESQAVMQAEFKGFGEGLAGAEFKEAATAFFEKRKPDFSSFS</sequence>
<evidence type="ECO:0000256" key="1">
    <source>
        <dbReference type="ARBA" id="ARBA00004275"/>
    </source>
</evidence>
<keyword evidence="5" id="KW-1185">Reference proteome</keyword>
<keyword evidence="2" id="KW-0576">Peroxisome</keyword>
<dbReference type="PANTHER" id="PTHR43684">
    <property type="match status" value="1"/>
</dbReference>
<gene>
    <name evidence="4" type="ORF">FHS30_000862</name>
</gene>
<reference evidence="4 5" key="1">
    <citation type="submission" date="2020-08" db="EMBL/GenBank/DDBJ databases">
        <title>Genomic Encyclopedia of Type Strains, Phase III (KMG-III): the genomes of soil and plant-associated and newly described type strains.</title>
        <authorList>
            <person name="Whitman W."/>
        </authorList>
    </citation>
    <scope>NUCLEOTIDE SEQUENCE [LARGE SCALE GENOMIC DNA]</scope>
    <source>
        <strain evidence="4 5">CECT 8571</strain>
    </source>
</reference>
<proteinExistence type="predicted"/>
<dbReference type="Pfam" id="PF00378">
    <property type="entry name" value="ECH_1"/>
    <property type="match status" value="1"/>
</dbReference>
<organism evidence="4 5">
    <name type="scientific">Simiduia aestuariiviva</name>
    <dbReference type="NCBI Taxonomy" id="1510459"/>
    <lineage>
        <taxon>Bacteria</taxon>
        <taxon>Pseudomonadati</taxon>
        <taxon>Pseudomonadota</taxon>
        <taxon>Gammaproteobacteria</taxon>
        <taxon>Cellvibrionales</taxon>
        <taxon>Cellvibrionaceae</taxon>
        <taxon>Simiduia</taxon>
    </lineage>
</organism>
<dbReference type="PANTHER" id="PTHR43684:SF1">
    <property type="entry name" value="ENOYL-COA DELTA ISOMERASE 2"/>
    <property type="match status" value="1"/>
</dbReference>
<evidence type="ECO:0000256" key="3">
    <source>
        <dbReference type="ARBA" id="ARBA00023235"/>
    </source>
</evidence>
<dbReference type="GO" id="GO:0004165">
    <property type="term" value="F:delta(3)-delta(2)-enoyl-CoA isomerase activity"/>
    <property type="evidence" value="ECO:0007669"/>
    <property type="project" value="UniProtKB-ARBA"/>
</dbReference>
<evidence type="ECO:0000313" key="4">
    <source>
        <dbReference type="EMBL" id="MBB3167686.1"/>
    </source>
</evidence>
<dbReference type="Gene3D" id="3.90.226.10">
    <property type="entry name" value="2-enoyl-CoA Hydratase, Chain A, domain 1"/>
    <property type="match status" value="1"/>
</dbReference>